<dbReference type="GO" id="GO:0005085">
    <property type="term" value="F:guanyl-nucleotide exchange factor activity"/>
    <property type="evidence" value="ECO:0007669"/>
    <property type="project" value="InterPro"/>
</dbReference>
<protein>
    <recommendedName>
        <fullName evidence="1">SEC7 domain-containing protein</fullName>
    </recommendedName>
</protein>
<dbReference type="AlphaFoldDB" id="A0A9X8HCF9"/>
<dbReference type="InterPro" id="IPR023394">
    <property type="entry name" value="Sec7_C_sf"/>
</dbReference>
<dbReference type="EMBL" id="QUTI01020909">
    <property type="protein sequence ID" value="RLO08891.1"/>
    <property type="molecule type" value="Genomic_DNA"/>
</dbReference>
<name>A0A9X8HCF9_APHAT</name>
<dbReference type="Gene3D" id="1.10.1000.11">
    <property type="entry name" value="Arf Nucleotide-binding Site Opener,domain 2"/>
    <property type="match status" value="1"/>
</dbReference>
<dbReference type="Pfam" id="PF01369">
    <property type="entry name" value="Sec7"/>
    <property type="match status" value="1"/>
</dbReference>
<gene>
    <name evidence="2" type="ORF">DYB28_003273</name>
</gene>
<sequence length="69" mass="8000">MLNTDLHNKCMTNRNRMTKSQFVRNNRGIDKDKSDIPHAILEGIFDSIKVSTVVSIMELSSLSYRSKQW</sequence>
<reference evidence="2 3" key="1">
    <citation type="journal article" date="2018" name="J. Invertebr. Pathol.">
        <title>New genotyping method for the causative agent of crayfish plague (Aphanomyces astaci) based on whole genome data.</title>
        <authorList>
            <person name="Minardi D."/>
            <person name="Studholme D.J."/>
            <person name="van der Giezen M."/>
            <person name="Pretto T."/>
            <person name="Oidtmann B."/>
        </authorList>
    </citation>
    <scope>NUCLEOTIDE SEQUENCE [LARGE SCALE GENOMIC DNA]</scope>
    <source>
        <strain evidence="2 3">KB13</strain>
    </source>
</reference>
<evidence type="ECO:0000259" key="1">
    <source>
        <dbReference type="PROSITE" id="PS50190"/>
    </source>
</evidence>
<proteinExistence type="predicted"/>
<dbReference type="SUPFAM" id="SSF48425">
    <property type="entry name" value="Sec7 domain"/>
    <property type="match status" value="1"/>
</dbReference>
<dbReference type="InterPro" id="IPR000904">
    <property type="entry name" value="Sec7_dom"/>
</dbReference>
<dbReference type="PANTHER" id="PTHR10663">
    <property type="entry name" value="GUANYL-NUCLEOTIDE EXCHANGE FACTOR"/>
    <property type="match status" value="1"/>
</dbReference>
<organism evidence="2 3">
    <name type="scientific">Aphanomyces astaci</name>
    <name type="common">Crayfish plague agent</name>
    <dbReference type="NCBI Taxonomy" id="112090"/>
    <lineage>
        <taxon>Eukaryota</taxon>
        <taxon>Sar</taxon>
        <taxon>Stramenopiles</taxon>
        <taxon>Oomycota</taxon>
        <taxon>Saprolegniomycetes</taxon>
        <taxon>Saprolegniales</taxon>
        <taxon>Verrucalvaceae</taxon>
        <taxon>Aphanomyces</taxon>
    </lineage>
</organism>
<dbReference type="InterPro" id="IPR035999">
    <property type="entry name" value="Sec7_dom_sf"/>
</dbReference>
<dbReference type="Proteomes" id="UP000275652">
    <property type="component" value="Unassembled WGS sequence"/>
</dbReference>
<feature type="domain" description="SEC7" evidence="1">
    <location>
        <begin position="1"/>
        <end position="51"/>
    </location>
</feature>
<dbReference type="PROSITE" id="PS50190">
    <property type="entry name" value="SEC7"/>
    <property type="match status" value="1"/>
</dbReference>
<evidence type="ECO:0000313" key="2">
    <source>
        <dbReference type="EMBL" id="RLO08891.1"/>
    </source>
</evidence>
<comment type="caution">
    <text evidence="2">The sequence shown here is derived from an EMBL/GenBank/DDBJ whole genome shotgun (WGS) entry which is preliminary data.</text>
</comment>
<evidence type="ECO:0000313" key="3">
    <source>
        <dbReference type="Proteomes" id="UP000275652"/>
    </source>
</evidence>
<dbReference type="GO" id="GO:0032012">
    <property type="term" value="P:regulation of ARF protein signal transduction"/>
    <property type="evidence" value="ECO:0007669"/>
    <property type="project" value="InterPro"/>
</dbReference>
<accession>A0A9X8HCF9</accession>